<comment type="caution">
    <text evidence="1">The sequence shown here is derived from an EMBL/GenBank/DDBJ whole genome shotgun (WGS) entry which is preliminary data.</text>
</comment>
<dbReference type="Proteomes" id="UP000789901">
    <property type="component" value="Unassembled WGS sequence"/>
</dbReference>
<dbReference type="EMBL" id="CAJVQB010024977">
    <property type="protein sequence ID" value="CAG8805286.1"/>
    <property type="molecule type" value="Genomic_DNA"/>
</dbReference>
<proteinExistence type="predicted"/>
<name>A0ABN7VY08_GIGMA</name>
<evidence type="ECO:0000313" key="2">
    <source>
        <dbReference type="Proteomes" id="UP000789901"/>
    </source>
</evidence>
<organism evidence="1 2">
    <name type="scientific">Gigaspora margarita</name>
    <dbReference type="NCBI Taxonomy" id="4874"/>
    <lineage>
        <taxon>Eukaryota</taxon>
        <taxon>Fungi</taxon>
        <taxon>Fungi incertae sedis</taxon>
        <taxon>Mucoromycota</taxon>
        <taxon>Glomeromycotina</taxon>
        <taxon>Glomeromycetes</taxon>
        <taxon>Diversisporales</taxon>
        <taxon>Gigasporaceae</taxon>
        <taxon>Gigaspora</taxon>
    </lineage>
</organism>
<reference evidence="1 2" key="1">
    <citation type="submission" date="2021-06" db="EMBL/GenBank/DDBJ databases">
        <authorList>
            <person name="Kallberg Y."/>
            <person name="Tangrot J."/>
            <person name="Rosling A."/>
        </authorList>
    </citation>
    <scope>NUCLEOTIDE SEQUENCE [LARGE SCALE GENOMIC DNA]</scope>
    <source>
        <strain evidence="1 2">120-4 pot B 10/14</strain>
    </source>
</reference>
<keyword evidence="2" id="KW-1185">Reference proteome</keyword>
<sequence>EQFQNMFVENRFEIYEHHELVEIKLSRKTKAKKAAKNKYLIVSELIEKNPKCVGE</sequence>
<accession>A0ABN7VY08</accession>
<protein>
    <submittedName>
        <fullName evidence="1">1775_t:CDS:1</fullName>
    </submittedName>
</protein>
<feature type="non-terminal residue" evidence="1">
    <location>
        <position position="1"/>
    </location>
</feature>
<evidence type="ECO:0000313" key="1">
    <source>
        <dbReference type="EMBL" id="CAG8805286.1"/>
    </source>
</evidence>
<gene>
    <name evidence="1" type="ORF">GMARGA_LOCUS24056</name>
</gene>